<dbReference type="GO" id="GO:0005634">
    <property type="term" value="C:nucleus"/>
    <property type="evidence" value="ECO:0007669"/>
    <property type="project" value="TreeGrafter"/>
</dbReference>
<evidence type="ECO:0000313" key="3">
    <source>
        <dbReference type="EMBL" id="KIM95889.1"/>
    </source>
</evidence>
<reference evidence="3 4" key="1">
    <citation type="submission" date="2014-04" db="EMBL/GenBank/DDBJ databases">
        <authorList>
            <consortium name="DOE Joint Genome Institute"/>
            <person name="Kuo A."/>
            <person name="Martino E."/>
            <person name="Perotto S."/>
            <person name="Kohler A."/>
            <person name="Nagy L.G."/>
            <person name="Floudas D."/>
            <person name="Copeland A."/>
            <person name="Barry K.W."/>
            <person name="Cichocki N."/>
            <person name="Veneault-Fourrey C."/>
            <person name="LaButti K."/>
            <person name="Lindquist E.A."/>
            <person name="Lipzen A."/>
            <person name="Lundell T."/>
            <person name="Morin E."/>
            <person name="Murat C."/>
            <person name="Sun H."/>
            <person name="Tunlid A."/>
            <person name="Henrissat B."/>
            <person name="Grigoriev I.V."/>
            <person name="Hibbett D.S."/>
            <person name="Martin F."/>
            <person name="Nordberg H.P."/>
            <person name="Cantor M.N."/>
            <person name="Hua S.X."/>
        </authorList>
    </citation>
    <scope>NUCLEOTIDE SEQUENCE [LARGE SCALE GENOMIC DNA]</scope>
    <source>
        <strain evidence="3 4">Zn</strain>
    </source>
</reference>
<dbReference type="OrthoDB" id="5419315at2759"/>
<dbReference type="STRING" id="913774.A0A0C3GXA4"/>
<dbReference type="GO" id="GO:0045944">
    <property type="term" value="P:positive regulation of transcription by RNA polymerase II"/>
    <property type="evidence" value="ECO:0007669"/>
    <property type="project" value="TreeGrafter"/>
</dbReference>
<dbReference type="InParanoid" id="A0A0C3GXA4"/>
<feature type="region of interest" description="Disordered" evidence="2">
    <location>
        <begin position="86"/>
        <end position="115"/>
    </location>
</feature>
<evidence type="ECO:0000313" key="4">
    <source>
        <dbReference type="Proteomes" id="UP000054321"/>
    </source>
</evidence>
<keyword evidence="4" id="KW-1185">Reference proteome</keyword>
<feature type="compositionally biased region" description="Basic and acidic residues" evidence="2">
    <location>
        <begin position="90"/>
        <end position="101"/>
    </location>
</feature>
<evidence type="ECO:0000256" key="2">
    <source>
        <dbReference type="SAM" id="MobiDB-lite"/>
    </source>
</evidence>
<evidence type="ECO:0000256" key="1">
    <source>
        <dbReference type="ARBA" id="ARBA00023242"/>
    </source>
</evidence>
<keyword evidence="1" id="KW-0539">Nucleus</keyword>
<dbReference type="EMBL" id="KN832885">
    <property type="protein sequence ID" value="KIM95889.1"/>
    <property type="molecule type" value="Genomic_DNA"/>
</dbReference>
<reference evidence="4" key="2">
    <citation type="submission" date="2015-01" db="EMBL/GenBank/DDBJ databases">
        <title>Evolutionary Origins and Diversification of the Mycorrhizal Mutualists.</title>
        <authorList>
            <consortium name="DOE Joint Genome Institute"/>
            <consortium name="Mycorrhizal Genomics Consortium"/>
            <person name="Kohler A."/>
            <person name="Kuo A."/>
            <person name="Nagy L.G."/>
            <person name="Floudas D."/>
            <person name="Copeland A."/>
            <person name="Barry K.W."/>
            <person name="Cichocki N."/>
            <person name="Veneault-Fourrey C."/>
            <person name="LaButti K."/>
            <person name="Lindquist E.A."/>
            <person name="Lipzen A."/>
            <person name="Lundell T."/>
            <person name="Morin E."/>
            <person name="Murat C."/>
            <person name="Riley R."/>
            <person name="Ohm R."/>
            <person name="Sun H."/>
            <person name="Tunlid A."/>
            <person name="Henrissat B."/>
            <person name="Grigoriev I.V."/>
            <person name="Hibbett D.S."/>
            <person name="Martin F."/>
        </authorList>
    </citation>
    <scope>NUCLEOTIDE SEQUENCE [LARGE SCALE GENOMIC DNA]</scope>
    <source>
        <strain evidence="4">Zn</strain>
    </source>
</reference>
<dbReference type="GO" id="GO:0000976">
    <property type="term" value="F:transcription cis-regulatory region binding"/>
    <property type="evidence" value="ECO:0007669"/>
    <property type="project" value="TreeGrafter"/>
</dbReference>
<evidence type="ECO:0008006" key="5">
    <source>
        <dbReference type="Google" id="ProtNLM"/>
    </source>
</evidence>
<dbReference type="HOGENOM" id="CLU_442186_0_0_1"/>
<sequence length="618" mass="68390">MPSPRLSKTTKPISKKTEEINSKILGDEAKPICRNCVEKRLNCKYGVRLTFHEANLIALDPSEARVLREKAPEGYRNLKFVNGMESIQEGGDKSRADEDRSLPASPHLSGSGMQESRSQVAACINNLPLAAIPLESSAKDSPRDISESYNISQISTDGLPSSSGTDFTAVSPQTVWDEDSHSASYSQSAGSTLIRSIDDPVFYSATASVASSSLLRDSNTLSGQSVRATVEASSPDAQLSNHNSIIDTTTAQYLLKFFMDKVALWLDLCSPEASYATHIPLLSSKYSPLREAILALAAHHITDGEYPRLGSAFVESAIKRLGPDLYSRREEPISTRHLIYIARLLPLPVQEWRIVLSAGFSSFHELGVHDFLSGVRGAGFWLMLRFDVASSISCRLPPIANDNSWVGASSTSSPVVQTLSSEIDYLRSLLLFCTRVTRLVFLQSSNYEARSEDWACLYAQFQALQTNHGCQDLINPLLISPINSISSSKTTPLFTSTPNSFPIYIYTSRLSFYCSFLEHLMCLLLIQSRPRKIIPNSAKSLKTAPWYAVQLCGMSLSNNELWSWDPVIISALVFAGPFLSYAGQQTELLKHLRTLEKMTGWLFKKEIQELGELWESSR</sequence>
<dbReference type="PANTHER" id="PTHR37534:SF4">
    <property type="entry name" value="ZN(II)2CYS6 TRANSCRIPTION FACTOR (EUROFUNG)"/>
    <property type="match status" value="1"/>
</dbReference>
<gene>
    <name evidence="3" type="ORF">OIDMADRAFT_148434</name>
</gene>
<accession>A0A0C3GXA4</accession>
<dbReference type="GO" id="GO:0003700">
    <property type="term" value="F:DNA-binding transcription factor activity"/>
    <property type="evidence" value="ECO:0007669"/>
    <property type="project" value="TreeGrafter"/>
</dbReference>
<dbReference type="Proteomes" id="UP000054321">
    <property type="component" value="Unassembled WGS sequence"/>
</dbReference>
<proteinExistence type="predicted"/>
<dbReference type="PANTHER" id="PTHR37534">
    <property type="entry name" value="TRANSCRIPTIONAL ACTIVATOR PROTEIN UGA3"/>
    <property type="match status" value="1"/>
</dbReference>
<dbReference type="AlphaFoldDB" id="A0A0C3GXA4"/>
<protein>
    <recommendedName>
        <fullName evidence="5">Zn(2)-C6 fungal-type domain-containing protein</fullName>
    </recommendedName>
</protein>
<organism evidence="3 4">
    <name type="scientific">Oidiodendron maius (strain Zn)</name>
    <dbReference type="NCBI Taxonomy" id="913774"/>
    <lineage>
        <taxon>Eukaryota</taxon>
        <taxon>Fungi</taxon>
        <taxon>Dikarya</taxon>
        <taxon>Ascomycota</taxon>
        <taxon>Pezizomycotina</taxon>
        <taxon>Leotiomycetes</taxon>
        <taxon>Leotiomycetes incertae sedis</taxon>
        <taxon>Myxotrichaceae</taxon>
        <taxon>Oidiodendron</taxon>
    </lineage>
</organism>
<name>A0A0C3GXA4_OIDMZ</name>